<comment type="caution">
    <text evidence="7">The sequence shown here is derived from an EMBL/GenBank/DDBJ whole genome shotgun (WGS) entry which is preliminary data.</text>
</comment>
<keyword evidence="8" id="KW-1185">Reference proteome</keyword>
<evidence type="ECO:0000259" key="6">
    <source>
        <dbReference type="Pfam" id="PF03168"/>
    </source>
</evidence>
<keyword evidence="4 5" id="KW-0472">Membrane</keyword>
<evidence type="ECO:0000256" key="3">
    <source>
        <dbReference type="ARBA" id="ARBA00022989"/>
    </source>
</evidence>
<gene>
    <name evidence="7" type="primary">NHL13</name>
    <name evidence="7" type="ORF">CR513_62526</name>
</gene>
<sequence>MTDRVYPSAKPAVNGNGVAANPTFPATKAQLYGASRPTYRPQPHHRRRSRRRCCCTFFFWLILTILVLLLLIGVAGTVFYLLYRPHHPSFTVTSLKLSYLNLTSSSTLNSRFDLNVSATNPNKNILFAYDPTSISILSGDVDVGDGTVPAFQNGKKNTTLLRASILSSGHALQSDDASRLKASMKSKNGLALKVNLETKVKAKMGKLKTPKVGIRVSCDGIRVTLPTGKKPATASTSNAKCDVDVRFKIWKWTNLSIFIITWMRVNGNEGCRFPSVTVVIGVGGIQNICCIANKSG</sequence>
<evidence type="ECO:0000256" key="4">
    <source>
        <dbReference type="ARBA" id="ARBA00023136"/>
    </source>
</evidence>
<dbReference type="GO" id="GO:0005886">
    <property type="term" value="C:plasma membrane"/>
    <property type="evidence" value="ECO:0007669"/>
    <property type="project" value="TreeGrafter"/>
</dbReference>
<dbReference type="PANTHER" id="PTHR31234">
    <property type="entry name" value="LATE EMBRYOGENESIS ABUNDANT (LEA) HYDROXYPROLINE-RICH GLYCOPROTEIN FAMILY"/>
    <property type="match status" value="1"/>
</dbReference>
<keyword evidence="3 5" id="KW-1133">Transmembrane helix</keyword>
<name>A0A371E085_MUCPR</name>
<comment type="subcellular location">
    <subcellularLocation>
        <location evidence="1">Membrane</location>
        <topology evidence="1">Single-pass membrane protein</topology>
    </subcellularLocation>
</comment>
<dbReference type="AlphaFoldDB" id="A0A371E085"/>
<dbReference type="InterPro" id="IPR044839">
    <property type="entry name" value="NDR1-like"/>
</dbReference>
<dbReference type="InterPro" id="IPR004864">
    <property type="entry name" value="LEA_2"/>
</dbReference>
<reference evidence="7" key="1">
    <citation type="submission" date="2018-05" db="EMBL/GenBank/DDBJ databases">
        <title>Draft genome of Mucuna pruriens seed.</title>
        <authorList>
            <person name="Nnadi N.E."/>
            <person name="Vos R."/>
            <person name="Hasami M.H."/>
            <person name="Devisetty U.K."/>
            <person name="Aguiy J.C."/>
        </authorList>
    </citation>
    <scope>NUCLEOTIDE SEQUENCE [LARGE SCALE GENOMIC DNA]</scope>
    <source>
        <strain evidence="7">JCA_2017</strain>
    </source>
</reference>
<feature type="domain" description="Late embryogenesis abundant protein LEA-2 subgroup" evidence="6">
    <location>
        <begin position="116"/>
        <end position="218"/>
    </location>
</feature>
<protein>
    <submittedName>
        <fullName evidence="7">NDR1/HIN1-like protein 13</fullName>
    </submittedName>
</protein>
<organism evidence="7 8">
    <name type="scientific">Mucuna pruriens</name>
    <name type="common">Velvet bean</name>
    <name type="synonym">Dolichos pruriens</name>
    <dbReference type="NCBI Taxonomy" id="157652"/>
    <lineage>
        <taxon>Eukaryota</taxon>
        <taxon>Viridiplantae</taxon>
        <taxon>Streptophyta</taxon>
        <taxon>Embryophyta</taxon>
        <taxon>Tracheophyta</taxon>
        <taxon>Spermatophyta</taxon>
        <taxon>Magnoliopsida</taxon>
        <taxon>eudicotyledons</taxon>
        <taxon>Gunneridae</taxon>
        <taxon>Pentapetalae</taxon>
        <taxon>rosids</taxon>
        <taxon>fabids</taxon>
        <taxon>Fabales</taxon>
        <taxon>Fabaceae</taxon>
        <taxon>Papilionoideae</taxon>
        <taxon>50 kb inversion clade</taxon>
        <taxon>NPAAA clade</taxon>
        <taxon>indigoferoid/millettioid clade</taxon>
        <taxon>Phaseoleae</taxon>
        <taxon>Mucuna</taxon>
    </lineage>
</organism>
<dbReference type="Pfam" id="PF03168">
    <property type="entry name" value="LEA_2"/>
    <property type="match status" value="1"/>
</dbReference>
<evidence type="ECO:0000256" key="2">
    <source>
        <dbReference type="ARBA" id="ARBA00022692"/>
    </source>
</evidence>
<evidence type="ECO:0000313" key="8">
    <source>
        <dbReference type="Proteomes" id="UP000257109"/>
    </source>
</evidence>
<dbReference type="PANTHER" id="PTHR31234:SF2">
    <property type="entry name" value="OS05G0199100 PROTEIN"/>
    <property type="match status" value="1"/>
</dbReference>
<dbReference type="EMBL" id="QJKJ01017756">
    <property type="protein sequence ID" value="RDX58176.1"/>
    <property type="molecule type" value="Genomic_DNA"/>
</dbReference>
<accession>A0A371E085</accession>
<evidence type="ECO:0000256" key="5">
    <source>
        <dbReference type="SAM" id="Phobius"/>
    </source>
</evidence>
<dbReference type="Proteomes" id="UP000257109">
    <property type="component" value="Unassembled WGS sequence"/>
</dbReference>
<evidence type="ECO:0000256" key="1">
    <source>
        <dbReference type="ARBA" id="ARBA00004167"/>
    </source>
</evidence>
<proteinExistence type="predicted"/>
<feature type="non-terminal residue" evidence="7">
    <location>
        <position position="1"/>
    </location>
</feature>
<evidence type="ECO:0000313" key="7">
    <source>
        <dbReference type="EMBL" id="RDX58176.1"/>
    </source>
</evidence>
<dbReference type="STRING" id="157652.A0A371E085"/>
<feature type="transmembrane region" description="Helical" evidence="5">
    <location>
        <begin position="57"/>
        <end position="83"/>
    </location>
</feature>
<keyword evidence="2 5" id="KW-0812">Transmembrane</keyword>
<dbReference type="OrthoDB" id="777167at2759"/>
<dbReference type="GO" id="GO:0098542">
    <property type="term" value="P:defense response to other organism"/>
    <property type="evidence" value="ECO:0007669"/>
    <property type="project" value="InterPro"/>
</dbReference>